<name>A0A8J5TCW0_HOMAM</name>
<keyword evidence="11" id="KW-1185">Reference proteome</keyword>
<keyword evidence="3 7" id="KW-0863">Zinc-finger</keyword>
<feature type="domain" description="C2H2-type" evidence="9">
    <location>
        <begin position="446"/>
        <end position="471"/>
    </location>
</feature>
<keyword evidence="4" id="KW-0862">Zinc</keyword>
<dbReference type="PROSITE" id="PS50157">
    <property type="entry name" value="ZINC_FINGER_C2H2_2"/>
    <property type="match status" value="3"/>
</dbReference>
<dbReference type="Gene3D" id="3.30.160.60">
    <property type="entry name" value="Classic Zinc Finger"/>
    <property type="match status" value="3"/>
</dbReference>
<dbReference type="InterPro" id="IPR013087">
    <property type="entry name" value="Znf_C2H2_type"/>
</dbReference>
<dbReference type="PROSITE" id="PS00028">
    <property type="entry name" value="ZINC_FINGER_C2H2_1"/>
    <property type="match status" value="3"/>
</dbReference>
<dbReference type="PANTHER" id="PTHR23235:SF158">
    <property type="entry name" value="C2H2-TYPE DOMAIN-CONTAINING PROTEIN"/>
    <property type="match status" value="1"/>
</dbReference>
<keyword evidence="1" id="KW-0479">Metal-binding</keyword>
<evidence type="ECO:0000256" key="2">
    <source>
        <dbReference type="ARBA" id="ARBA00022737"/>
    </source>
</evidence>
<dbReference type="SUPFAM" id="SSF57667">
    <property type="entry name" value="beta-beta-alpha zinc fingers"/>
    <property type="match status" value="2"/>
</dbReference>
<keyword evidence="6" id="KW-0804">Transcription</keyword>
<feature type="compositionally biased region" description="Pro residues" evidence="8">
    <location>
        <begin position="245"/>
        <end position="254"/>
    </location>
</feature>
<dbReference type="AlphaFoldDB" id="A0A8J5TCW0"/>
<dbReference type="GO" id="GO:0000981">
    <property type="term" value="F:DNA-binding transcription factor activity, RNA polymerase II-specific"/>
    <property type="evidence" value="ECO:0007669"/>
    <property type="project" value="TreeGrafter"/>
</dbReference>
<dbReference type="FunFam" id="3.30.160.60:FF:000032">
    <property type="entry name" value="Krueppel-like factor 4"/>
    <property type="match status" value="1"/>
</dbReference>
<feature type="domain" description="C2H2-type" evidence="9">
    <location>
        <begin position="386"/>
        <end position="415"/>
    </location>
</feature>
<feature type="region of interest" description="Disordered" evidence="8">
    <location>
        <begin position="27"/>
        <end position="94"/>
    </location>
</feature>
<evidence type="ECO:0000256" key="7">
    <source>
        <dbReference type="PROSITE-ProRule" id="PRU00042"/>
    </source>
</evidence>
<feature type="region of interest" description="Disordered" evidence="8">
    <location>
        <begin position="235"/>
        <end position="307"/>
    </location>
</feature>
<evidence type="ECO:0000259" key="9">
    <source>
        <dbReference type="PROSITE" id="PS50157"/>
    </source>
</evidence>
<dbReference type="GO" id="GO:0000978">
    <property type="term" value="F:RNA polymerase II cis-regulatory region sequence-specific DNA binding"/>
    <property type="evidence" value="ECO:0007669"/>
    <property type="project" value="TreeGrafter"/>
</dbReference>
<evidence type="ECO:0000256" key="8">
    <source>
        <dbReference type="SAM" id="MobiDB-lite"/>
    </source>
</evidence>
<reference evidence="10" key="1">
    <citation type="journal article" date="2021" name="Sci. Adv.">
        <title>The American lobster genome reveals insights on longevity, neural, and immune adaptations.</title>
        <authorList>
            <person name="Polinski J.M."/>
            <person name="Zimin A.V."/>
            <person name="Clark K.F."/>
            <person name="Kohn A.B."/>
            <person name="Sadowski N."/>
            <person name="Timp W."/>
            <person name="Ptitsyn A."/>
            <person name="Khanna P."/>
            <person name="Romanova D.Y."/>
            <person name="Williams P."/>
            <person name="Greenwood S.J."/>
            <person name="Moroz L.L."/>
            <person name="Walt D.R."/>
            <person name="Bodnar A.G."/>
        </authorList>
    </citation>
    <scope>NUCLEOTIDE SEQUENCE</scope>
    <source>
        <strain evidence="10">GMGI-L3</strain>
    </source>
</reference>
<dbReference type="InterPro" id="IPR036236">
    <property type="entry name" value="Znf_C2H2_sf"/>
</dbReference>
<feature type="compositionally biased region" description="Low complexity" evidence="8">
    <location>
        <begin position="235"/>
        <end position="244"/>
    </location>
</feature>
<dbReference type="SMART" id="SM00355">
    <property type="entry name" value="ZnF_C2H2"/>
    <property type="match status" value="3"/>
</dbReference>
<dbReference type="EMBL" id="JAHLQT010008051">
    <property type="protein sequence ID" value="KAG7174031.1"/>
    <property type="molecule type" value="Genomic_DNA"/>
</dbReference>
<feature type="compositionally biased region" description="Low complexity" evidence="8">
    <location>
        <begin position="255"/>
        <end position="287"/>
    </location>
</feature>
<dbReference type="PANTHER" id="PTHR23235">
    <property type="entry name" value="KRUEPPEL-LIKE TRANSCRIPTION FACTOR"/>
    <property type="match status" value="1"/>
</dbReference>
<feature type="compositionally biased region" description="Polar residues" evidence="8">
    <location>
        <begin position="181"/>
        <end position="195"/>
    </location>
</feature>
<evidence type="ECO:0000256" key="6">
    <source>
        <dbReference type="ARBA" id="ARBA00023163"/>
    </source>
</evidence>
<feature type="region of interest" description="Disordered" evidence="8">
    <location>
        <begin position="124"/>
        <end position="196"/>
    </location>
</feature>
<keyword evidence="5" id="KW-0805">Transcription regulation</keyword>
<organism evidence="10 11">
    <name type="scientific">Homarus americanus</name>
    <name type="common">American lobster</name>
    <dbReference type="NCBI Taxonomy" id="6706"/>
    <lineage>
        <taxon>Eukaryota</taxon>
        <taxon>Metazoa</taxon>
        <taxon>Ecdysozoa</taxon>
        <taxon>Arthropoda</taxon>
        <taxon>Crustacea</taxon>
        <taxon>Multicrustacea</taxon>
        <taxon>Malacostraca</taxon>
        <taxon>Eumalacostraca</taxon>
        <taxon>Eucarida</taxon>
        <taxon>Decapoda</taxon>
        <taxon>Pleocyemata</taxon>
        <taxon>Astacidea</taxon>
        <taxon>Nephropoidea</taxon>
        <taxon>Nephropidae</taxon>
        <taxon>Homarus</taxon>
    </lineage>
</organism>
<evidence type="ECO:0000256" key="3">
    <source>
        <dbReference type="ARBA" id="ARBA00022771"/>
    </source>
</evidence>
<accession>A0A8J5TCW0</accession>
<protein>
    <submittedName>
        <fullName evidence="10">Krueppel-like factor 2-like 2</fullName>
    </submittedName>
</protein>
<feature type="compositionally biased region" description="Basic and acidic residues" evidence="8">
    <location>
        <begin position="36"/>
        <end position="74"/>
    </location>
</feature>
<evidence type="ECO:0000313" key="11">
    <source>
        <dbReference type="Proteomes" id="UP000747542"/>
    </source>
</evidence>
<dbReference type="Proteomes" id="UP000747542">
    <property type="component" value="Unassembled WGS sequence"/>
</dbReference>
<proteinExistence type="predicted"/>
<comment type="caution">
    <text evidence="10">The sequence shown here is derived from an EMBL/GenBank/DDBJ whole genome shotgun (WGS) entry which is preliminary data.</text>
</comment>
<sequence length="471" mass="51931">MDVWRGGSVFSSSSEPTWAPGLHVFPASGLHLPQTDPRHLSQPDARHLPQPDTRHLPQPDSRHLPQPDSRHLPQHDQVSQQQQPQGDRHPPATTSWYHDLAVQEPVGAFELLCKNDFQNRTGDPPAAASFYTDPKKEVGGPLPGKDGGSGHGAPYTKHSGGVNKVRGGFPAQGEFGRTAFPSVSQESGARGSTLSLEGRIKLESPWSTERAAGTTMQSSCAARHNYNTNLSLIHQQIQQHQQPSPFQPSLPSFPPVAGGQQGYQPAAGQQYGVQQPAPQQQQQQQYQHPGPLPTWGTPYQSGEGSSYSGDQHYNIYARSVYIQGGPGPQYPYPGYSGLATSSPGPSRHPTVPQSVLPSPVAPPPTLTTPMKARRRRRWTRRKAVIHTCSQAGCAKTYAKSSHLKAHMRTHTGEKPYTCDWKGCGWKFARSDELTRHYRKHTGDRPFQCRLCERAFSRSDHLSLHMKRHMAL</sequence>
<dbReference type="Pfam" id="PF00096">
    <property type="entry name" value="zf-C2H2"/>
    <property type="match status" value="3"/>
</dbReference>
<feature type="compositionally biased region" description="Gly residues" evidence="8">
    <location>
        <begin position="141"/>
        <end position="151"/>
    </location>
</feature>
<feature type="compositionally biased region" description="Polar residues" evidence="8">
    <location>
        <begin position="297"/>
        <end position="307"/>
    </location>
</feature>
<keyword evidence="2" id="KW-0677">Repeat</keyword>
<evidence type="ECO:0000256" key="4">
    <source>
        <dbReference type="ARBA" id="ARBA00022833"/>
    </source>
</evidence>
<evidence type="ECO:0000313" key="10">
    <source>
        <dbReference type="EMBL" id="KAG7174031.1"/>
    </source>
</evidence>
<evidence type="ECO:0000256" key="1">
    <source>
        <dbReference type="ARBA" id="ARBA00022723"/>
    </source>
</evidence>
<feature type="region of interest" description="Disordered" evidence="8">
    <location>
        <begin position="336"/>
        <end position="376"/>
    </location>
</feature>
<evidence type="ECO:0000256" key="5">
    <source>
        <dbReference type="ARBA" id="ARBA00023015"/>
    </source>
</evidence>
<dbReference type="GO" id="GO:0008270">
    <property type="term" value="F:zinc ion binding"/>
    <property type="evidence" value="ECO:0007669"/>
    <property type="project" value="UniProtKB-KW"/>
</dbReference>
<gene>
    <name evidence="10" type="primary">Klf2-L2</name>
    <name evidence="10" type="ORF">Hamer_G025527</name>
</gene>
<feature type="compositionally biased region" description="Low complexity" evidence="8">
    <location>
        <begin position="75"/>
        <end position="85"/>
    </location>
</feature>
<feature type="domain" description="C2H2-type" evidence="9">
    <location>
        <begin position="416"/>
        <end position="445"/>
    </location>
</feature>